<sequence length="341" mass="38535">MKRWFLLFVLGGLLMTGCQSKEEKTYQNPVFEPVIADPSIVHAQDGYFYVYGTEDHFGDERGQPLIPIIRSQDLVEWEFVGEALEEKPEWKEQGYLWAPDIVHLNDKYYLYYAISTWGDPDPGIGVAVSDQPEGPFEDLGKLFTSSEIDVRNSIDPMFYEHDGKNYLFWGSFHGIYGVELSEDGLEVTGEKFHVAGNAFEAPYIIERDGYFYFFASLGSCCEGLNSKYRVAVGRAESIEGPYLDQDGHNLLDSEGTLILKGEPVEDSESVFVGPGHNAIITDDEGTDWIVYHAIEREQPYLPLGATRRPLMIDPIVWEDGWPTIEDSIPSSTLKKAPVFNK</sequence>
<dbReference type="PANTHER" id="PTHR43301">
    <property type="entry name" value="ARABINAN ENDO-1,5-ALPHA-L-ARABINOSIDASE"/>
    <property type="match status" value="1"/>
</dbReference>
<dbReference type="AlphaFoldDB" id="A0A0B0IHH3"/>
<dbReference type="eggNOG" id="COG3507">
    <property type="taxonomic scope" value="Bacteria"/>
</dbReference>
<evidence type="ECO:0000256" key="4">
    <source>
        <dbReference type="ARBA" id="ARBA00023295"/>
    </source>
</evidence>
<organism evidence="8 9">
    <name type="scientific">Halalkalibacter okhensis</name>
    <dbReference type="NCBI Taxonomy" id="333138"/>
    <lineage>
        <taxon>Bacteria</taxon>
        <taxon>Bacillati</taxon>
        <taxon>Bacillota</taxon>
        <taxon>Bacilli</taxon>
        <taxon>Bacillales</taxon>
        <taxon>Bacillaceae</taxon>
        <taxon>Halalkalibacter</taxon>
    </lineage>
</organism>
<name>A0A0B0IHH3_9BACI</name>
<dbReference type="Gene3D" id="2.115.10.20">
    <property type="entry name" value="Glycosyl hydrolase domain, family 43"/>
    <property type="match status" value="1"/>
</dbReference>
<proteinExistence type="inferred from homology"/>
<dbReference type="InterPro" id="IPR006710">
    <property type="entry name" value="Glyco_hydro_43"/>
</dbReference>
<evidence type="ECO:0000313" key="8">
    <source>
        <dbReference type="EMBL" id="KHF39116.1"/>
    </source>
</evidence>
<keyword evidence="3 7" id="KW-0378">Hydrolase</keyword>
<dbReference type="EMBL" id="JRJU01000023">
    <property type="protein sequence ID" value="KHF39116.1"/>
    <property type="molecule type" value="Genomic_DNA"/>
</dbReference>
<dbReference type="InterPro" id="IPR023296">
    <property type="entry name" value="Glyco_hydro_beta-prop_sf"/>
</dbReference>
<gene>
    <name evidence="8" type="ORF">LQ50_16915</name>
</gene>
<dbReference type="PROSITE" id="PS51257">
    <property type="entry name" value="PROKAR_LIPOPROTEIN"/>
    <property type="match status" value="1"/>
</dbReference>
<feature type="active site" description="Proton donor" evidence="5">
    <location>
        <position position="200"/>
    </location>
</feature>
<dbReference type="Proteomes" id="UP000030832">
    <property type="component" value="Unassembled WGS sequence"/>
</dbReference>
<dbReference type="RefSeq" id="WP_034631177.1">
    <property type="nucleotide sequence ID" value="NZ_JRJU01000023.1"/>
</dbReference>
<dbReference type="STRING" id="333138.LQ50_16915"/>
<evidence type="ECO:0000256" key="2">
    <source>
        <dbReference type="ARBA" id="ARBA00009865"/>
    </source>
</evidence>
<dbReference type="OrthoDB" id="9801455at2"/>
<evidence type="ECO:0000256" key="6">
    <source>
        <dbReference type="PIRSR" id="PIRSR606710-2"/>
    </source>
</evidence>
<evidence type="ECO:0000256" key="1">
    <source>
        <dbReference type="ARBA" id="ARBA00004834"/>
    </source>
</evidence>
<keyword evidence="4 7" id="KW-0326">Glycosidase</keyword>
<dbReference type="SUPFAM" id="SSF75005">
    <property type="entry name" value="Arabinanase/levansucrase/invertase"/>
    <property type="match status" value="1"/>
</dbReference>
<keyword evidence="9" id="KW-1185">Reference proteome</keyword>
<dbReference type="InterPro" id="IPR050727">
    <property type="entry name" value="GH43_arabinanases"/>
</dbReference>
<dbReference type="PANTHER" id="PTHR43301:SF3">
    <property type="entry name" value="ARABINAN ENDO-1,5-ALPHA-L-ARABINOSIDASE A-RELATED"/>
    <property type="match status" value="1"/>
</dbReference>
<comment type="pathway">
    <text evidence="1">Glycan metabolism; L-arabinan degradation.</text>
</comment>
<feature type="active site" description="Proton acceptor" evidence="5">
    <location>
        <position position="37"/>
    </location>
</feature>
<comment type="similarity">
    <text evidence="2 7">Belongs to the glycosyl hydrolase 43 family.</text>
</comment>
<dbReference type="CDD" id="cd18616">
    <property type="entry name" value="GH43_ABN-like"/>
    <property type="match status" value="1"/>
</dbReference>
<comment type="caution">
    <text evidence="8">The sequence shown here is derived from an EMBL/GenBank/DDBJ whole genome shotgun (WGS) entry which is preliminary data.</text>
</comment>
<dbReference type="GO" id="GO:0004553">
    <property type="term" value="F:hydrolase activity, hydrolyzing O-glycosyl compounds"/>
    <property type="evidence" value="ECO:0007669"/>
    <property type="project" value="InterPro"/>
</dbReference>
<reference evidence="8 9" key="1">
    <citation type="submission" date="2014-09" db="EMBL/GenBank/DDBJ databases">
        <title>Genome sequencing and annotation of Bacillus Okhensis strain Kh10-101T.</title>
        <authorList>
            <person name="Prakash J.S."/>
        </authorList>
    </citation>
    <scope>NUCLEOTIDE SEQUENCE [LARGE SCALE GENOMIC DNA]</scope>
    <source>
        <strain evidence="9">Kh10-101T</strain>
    </source>
</reference>
<evidence type="ECO:0000256" key="7">
    <source>
        <dbReference type="RuleBase" id="RU361187"/>
    </source>
</evidence>
<feature type="site" description="Important for catalytic activity, responsible for pKa modulation of the active site Glu and correct orientation of both the proton donor and substrate" evidence="6">
    <location>
        <position position="155"/>
    </location>
</feature>
<evidence type="ECO:0000256" key="3">
    <source>
        <dbReference type="ARBA" id="ARBA00022801"/>
    </source>
</evidence>
<accession>A0A0B0IHH3</accession>
<protein>
    <submittedName>
        <fullName evidence="8">Arabinan endo-1,5-alpha-L-arabinosidase</fullName>
    </submittedName>
</protein>
<dbReference type="Pfam" id="PF04616">
    <property type="entry name" value="Glyco_hydro_43"/>
    <property type="match status" value="1"/>
</dbReference>
<evidence type="ECO:0000256" key="5">
    <source>
        <dbReference type="PIRSR" id="PIRSR606710-1"/>
    </source>
</evidence>
<dbReference type="GO" id="GO:0005975">
    <property type="term" value="P:carbohydrate metabolic process"/>
    <property type="evidence" value="ECO:0007669"/>
    <property type="project" value="InterPro"/>
</dbReference>
<evidence type="ECO:0000313" key="9">
    <source>
        <dbReference type="Proteomes" id="UP000030832"/>
    </source>
</evidence>